<dbReference type="GO" id="GO:0009507">
    <property type="term" value="C:chloroplast"/>
    <property type="evidence" value="ECO:0007669"/>
    <property type="project" value="UniProtKB-SubCell"/>
</dbReference>
<feature type="compositionally biased region" description="Basic and acidic residues" evidence="7">
    <location>
        <begin position="372"/>
        <end position="389"/>
    </location>
</feature>
<feature type="compositionally biased region" description="Polar residues" evidence="7">
    <location>
        <begin position="256"/>
        <end position="278"/>
    </location>
</feature>
<reference evidence="9 10" key="1">
    <citation type="submission" date="2019-01" db="EMBL/GenBank/DDBJ databases">
        <title>Nuclear Genome Assembly of the Microalgal Biofuel strain Nannochloropsis salina CCMP1776.</title>
        <authorList>
            <person name="Hovde B."/>
        </authorList>
    </citation>
    <scope>NUCLEOTIDE SEQUENCE [LARGE SCALE GENOMIC DNA]</scope>
    <source>
        <strain evidence="9 10">CCMP1776</strain>
    </source>
</reference>
<evidence type="ECO:0000256" key="7">
    <source>
        <dbReference type="SAM" id="MobiDB-lite"/>
    </source>
</evidence>
<dbReference type="GO" id="GO:0003924">
    <property type="term" value="F:GTPase activity"/>
    <property type="evidence" value="ECO:0007669"/>
    <property type="project" value="InterPro"/>
</dbReference>
<comment type="similarity">
    <text evidence="2">Belongs to the TRAFAC class translation factor GTPase superfamily. Classic translation factor GTPase family. IF-2 subfamily.</text>
</comment>
<feature type="region of interest" description="Disordered" evidence="7">
    <location>
        <begin position="39"/>
        <end position="68"/>
    </location>
</feature>
<dbReference type="InterPro" id="IPR027417">
    <property type="entry name" value="P-loop_NTPase"/>
</dbReference>
<evidence type="ECO:0000256" key="2">
    <source>
        <dbReference type="ARBA" id="ARBA00007733"/>
    </source>
</evidence>
<dbReference type="FunFam" id="3.40.50.10050:FF:000001">
    <property type="entry name" value="Translation initiation factor IF-2"/>
    <property type="match status" value="1"/>
</dbReference>
<keyword evidence="6" id="KW-0342">GTP-binding</keyword>
<dbReference type="PANTHER" id="PTHR43381:SF20">
    <property type="entry name" value="TRANSLATION INITIATION FACTOR IF-2, MITOCHONDRIAL"/>
    <property type="match status" value="1"/>
</dbReference>
<gene>
    <name evidence="9" type="ORF">NSK_002558</name>
</gene>
<keyword evidence="3" id="KW-0396">Initiation factor</keyword>
<dbReference type="PRINTS" id="PR00315">
    <property type="entry name" value="ELONGATNFCT"/>
</dbReference>
<feature type="compositionally biased region" description="Low complexity" evidence="7">
    <location>
        <begin position="224"/>
        <end position="235"/>
    </location>
</feature>
<dbReference type="CDD" id="cd01887">
    <property type="entry name" value="IF2_eIF5B"/>
    <property type="match status" value="1"/>
</dbReference>
<comment type="caution">
    <text evidence="9">The sequence shown here is derived from an EMBL/GenBank/DDBJ whole genome shotgun (WGS) entry which is preliminary data.</text>
</comment>
<dbReference type="SUPFAM" id="SSF52156">
    <property type="entry name" value="Initiation factor IF2/eIF5b, domain 3"/>
    <property type="match status" value="1"/>
</dbReference>
<feature type="compositionally biased region" description="Polar residues" evidence="7">
    <location>
        <begin position="200"/>
        <end position="211"/>
    </location>
</feature>
<evidence type="ECO:0000313" key="10">
    <source>
        <dbReference type="Proteomes" id="UP000355283"/>
    </source>
</evidence>
<dbReference type="GO" id="GO:0005525">
    <property type="term" value="F:GTP binding"/>
    <property type="evidence" value="ECO:0007669"/>
    <property type="project" value="UniProtKB-KW"/>
</dbReference>
<evidence type="ECO:0000256" key="1">
    <source>
        <dbReference type="ARBA" id="ARBA00004229"/>
    </source>
</evidence>
<evidence type="ECO:0000259" key="8">
    <source>
        <dbReference type="PROSITE" id="PS51722"/>
    </source>
</evidence>
<feature type="region of interest" description="Disordered" evidence="7">
    <location>
        <begin position="117"/>
        <end position="238"/>
    </location>
</feature>
<dbReference type="InterPro" id="IPR000795">
    <property type="entry name" value="T_Tr_GTP-bd_dom"/>
</dbReference>
<dbReference type="Proteomes" id="UP000355283">
    <property type="component" value="Unassembled WGS sequence"/>
</dbReference>
<feature type="compositionally biased region" description="Basic residues" evidence="7">
    <location>
        <begin position="390"/>
        <end position="403"/>
    </location>
</feature>
<dbReference type="SUPFAM" id="SSF52540">
    <property type="entry name" value="P-loop containing nucleoside triphosphate hydrolases"/>
    <property type="match status" value="1"/>
</dbReference>
<evidence type="ECO:0000256" key="5">
    <source>
        <dbReference type="ARBA" id="ARBA00022917"/>
    </source>
</evidence>
<dbReference type="GO" id="GO:0003743">
    <property type="term" value="F:translation initiation factor activity"/>
    <property type="evidence" value="ECO:0007669"/>
    <property type="project" value="UniProtKB-KW"/>
</dbReference>
<dbReference type="Gene3D" id="2.40.30.10">
    <property type="entry name" value="Translation factors"/>
    <property type="match status" value="2"/>
</dbReference>
<feature type="region of interest" description="Disordered" evidence="7">
    <location>
        <begin position="256"/>
        <end position="298"/>
    </location>
</feature>
<name>A0A4D9D4I4_9STRA</name>
<dbReference type="Gene3D" id="3.40.50.10050">
    <property type="entry name" value="Translation initiation factor IF- 2, domain 3"/>
    <property type="match status" value="1"/>
</dbReference>
<keyword evidence="4" id="KW-0547">Nucleotide-binding</keyword>
<proteinExistence type="inferred from homology"/>
<comment type="subcellular location">
    <subcellularLocation>
        <location evidence="1">Plastid</location>
        <location evidence="1">Chloroplast</location>
    </subcellularLocation>
</comment>
<dbReference type="CDD" id="cd03692">
    <property type="entry name" value="mtIF2_IVc"/>
    <property type="match status" value="1"/>
</dbReference>
<dbReference type="PROSITE" id="PS51722">
    <property type="entry name" value="G_TR_2"/>
    <property type="match status" value="1"/>
</dbReference>
<dbReference type="Pfam" id="PF11987">
    <property type="entry name" value="IF-2"/>
    <property type="match status" value="1"/>
</dbReference>
<dbReference type="EMBL" id="SDOX01000009">
    <property type="protein sequence ID" value="TFJ86350.1"/>
    <property type="molecule type" value="Genomic_DNA"/>
</dbReference>
<dbReference type="InterPro" id="IPR053905">
    <property type="entry name" value="EF-G-like_DII"/>
</dbReference>
<dbReference type="Pfam" id="PF00009">
    <property type="entry name" value="GTP_EFTU"/>
    <property type="match status" value="1"/>
</dbReference>
<keyword evidence="5" id="KW-0648">Protein biosynthesis</keyword>
<dbReference type="NCBIfam" id="TIGR00231">
    <property type="entry name" value="small_GTP"/>
    <property type="match status" value="1"/>
</dbReference>
<feature type="compositionally biased region" description="Polar residues" evidence="7">
    <location>
        <begin position="163"/>
        <end position="186"/>
    </location>
</feature>
<feature type="region of interest" description="Disordered" evidence="7">
    <location>
        <begin position="367"/>
        <end position="403"/>
    </location>
</feature>
<keyword evidence="10" id="KW-1185">Reference proteome</keyword>
<dbReference type="AlphaFoldDB" id="A0A4D9D4I4"/>
<dbReference type="FunFam" id="2.40.30.10:FF:000008">
    <property type="entry name" value="Translation initiation factor IF-2"/>
    <property type="match status" value="1"/>
</dbReference>
<dbReference type="PANTHER" id="PTHR43381">
    <property type="entry name" value="TRANSLATION INITIATION FACTOR IF-2-RELATED"/>
    <property type="match status" value="1"/>
</dbReference>
<organism evidence="9 10">
    <name type="scientific">Nannochloropsis salina CCMP1776</name>
    <dbReference type="NCBI Taxonomy" id="1027361"/>
    <lineage>
        <taxon>Eukaryota</taxon>
        <taxon>Sar</taxon>
        <taxon>Stramenopiles</taxon>
        <taxon>Ochrophyta</taxon>
        <taxon>Eustigmatophyceae</taxon>
        <taxon>Eustigmatales</taxon>
        <taxon>Monodopsidaceae</taxon>
        <taxon>Microchloropsis</taxon>
        <taxon>Microchloropsis salina</taxon>
    </lineage>
</organism>
<dbReference type="InterPro" id="IPR023115">
    <property type="entry name" value="TIF_IF2_dom3"/>
</dbReference>
<dbReference type="InterPro" id="IPR009000">
    <property type="entry name" value="Transl_B-barrel_sf"/>
</dbReference>
<dbReference type="SUPFAM" id="SSF50447">
    <property type="entry name" value="Translation proteins"/>
    <property type="match status" value="2"/>
</dbReference>
<protein>
    <recommendedName>
        <fullName evidence="8">Tr-type G domain-containing protein</fullName>
    </recommendedName>
</protein>
<evidence type="ECO:0000313" key="9">
    <source>
        <dbReference type="EMBL" id="TFJ86350.1"/>
    </source>
</evidence>
<dbReference type="InterPro" id="IPR015760">
    <property type="entry name" value="TIF_IF2"/>
</dbReference>
<dbReference type="Gene3D" id="3.40.50.300">
    <property type="entry name" value="P-loop containing nucleotide triphosphate hydrolases"/>
    <property type="match status" value="1"/>
</dbReference>
<feature type="domain" description="Tr-type G" evidence="8">
    <location>
        <begin position="504"/>
        <end position="710"/>
    </location>
</feature>
<accession>A0A4D9D4I4</accession>
<dbReference type="OrthoDB" id="361630at2759"/>
<dbReference type="Pfam" id="PF22042">
    <property type="entry name" value="EF-G_D2"/>
    <property type="match status" value="1"/>
</dbReference>
<sequence>MSRQLRATALTVIISHSLSLGKSWRTTSTLRNFSNTARQHAGAASKHAATPRVGHSGRRKGQKSRDEAALSAIGLGESVHALPETLLEGSSLAHQAVNPLARLKPNGRAANSVNVASGNKLKVNAKDKTQQPSQQTTPLRGARKQEGSGGGGRPKVKGAAAFLQQQRLGGQKAQSMLGNDTMNGVNGSAKDRFSNRVPPSESSSQPGNQLPSGRAALASGGRHGSSPNGKSGGNSMDMATYQRFSDLGQRLANARTNLEQSQQRPGKRQQAWQPSSKPRLQASSAPSSPPPSNHEHPQYRQEGFAGFALANGESVGKGKVSGNRLDRGRWGAPATAAAAPAAVSPIGAEHARLWEVDLGERKSASARASVLSREESHENQKIRSQELQHRQRRRQGRKGPRLGRRLRALQRVPLVLPHEPIPVRELAQKLSLKMKDVGERVLRLGGPEEYYNWTPETKVDLDVAELVGLELGRTVKRMAPPENLLEYRSRVREGRGGRRVEWPLRPPVVCVMGHVDHGKTTLLDALRQSEVAAAEAGGITQRLGAFHIPGVGEGGEEGGLGITVLDTPGHAAFKAMRMHGALATDIVLLVVSATDGLQEQTLEVLRMLEEQWAEEEEDFRMQRGGEGGKMEVFSPSLSLMVAVTKVDKLHGEEEMQAALSKIEHALAAHGIMSEALGGDVQVVPVSAVTGAGLPDLLDRVRLQAEMLELRADREGPGEGVILDAGMERGFGMVMSVLMRWGSLVQGDVVVAGEQWGRVKKILGARNSPGKDGEGGGAVDRALPSMPVRVLGLRDLPTPGQEVIVVKSEERAEAVAKARREAAERRRYQETAATEVLGEEEQEQLQEILDKNLVGANVGGKKTKAYLALQRGAVDDLLDSASAKREGGQEGRGRQGPIIVPFLVKADGKGTLDAVTAALAAYEHDTIRTEVIGTGCGPVTEGDVEKAKGVAARECDGGGEACTILAFNVGFVNAEVGEMARREGVSVKKEDVIYTLLEQTKATLQEHMPWERVETSVGKMEVQAMFTLTGKRRARNTVAGCKVVSGGVFSGQQYRYRVMRGGEAVCKESPPATLYHFKEQVQEVKKGQECGLALEGFGAFEAGDVIECYTVTEKQRSIAEVFPY</sequence>
<evidence type="ECO:0000256" key="3">
    <source>
        <dbReference type="ARBA" id="ARBA00022540"/>
    </source>
</evidence>
<evidence type="ECO:0000256" key="4">
    <source>
        <dbReference type="ARBA" id="ARBA00022741"/>
    </source>
</evidence>
<dbReference type="InterPro" id="IPR036925">
    <property type="entry name" value="TIF_IF2_dom3_sf"/>
</dbReference>
<dbReference type="InterPro" id="IPR005225">
    <property type="entry name" value="Small_GTP-bd"/>
</dbReference>
<evidence type="ECO:0000256" key="6">
    <source>
        <dbReference type="ARBA" id="ARBA00023134"/>
    </source>
</evidence>